<evidence type="ECO:0000313" key="11">
    <source>
        <dbReference type="Proteomes" id="UP000002221"/>
    </source>
</evidence>
<evidence type="ECO:0000256" key="3">
    <source>
        <dbReference type="ARBA" id="ARBA00022448"/>
    </source>
</evidence>
<dbReference type="PANTHER" id="PTHR21716:SF53">
    <property type="entry name" value="PERMEASE PERM-RELATED"/>
    <property type="match status" value="1"/>
</dbReference>
<comment type="subcellular location">
    <subcellularLocation>
        <location evidence="1">Cell membrane</location>
        <topology evidence="1">Multi-pass membrane protein</topology>
    </subcellularLocation>
</comment>
<dbReference type="eggNOG" id="COG0628">
    <property type="taxonomic scope" value="Bacteria"/>
</dbReference>
<dbReference type="HOGENOM" id="CLU_031275_8_1_10"/>
<feature type="transmembrane region" description="Helical" evidence="9">
    <location>
        <begin position="280"/>
        <end position="308"/>
    </location>
</feature>
<gene>
    <name evidence="10" type="ordered locus">Rmar_0708</name>
</gene>
<keyword evidence="4" id="KW-1003">Cell membrane</keyword>
<dbReference type="PANTHER" id="PTHR21716">
    <property type="entry name" value="TRANSMEMBRANE PROTEIN"/>
    <property type="match status" value="1"/>
</dbReference>
<dbReference type="GO" id="GO:0055085">
    <property type="term" value="P:transmembrane transport"/>
    <property type="evidence" value="ECO:0007669"/>
    <property type="project" value="TreeGrafter"/>
</dbReference>
<proteinExistence type="inferred from homology"/>
<dbReference type="InterPro" id="IPR002549">
    <property type="entry name" value="AI-2E-like"/>
</dbReference>
<evidence type="ECO:0000256" key="5">
    <source>
        <dbReference type="ARBA" id="ARBA00022692"/>
    </source>
</evidence>
<evidence type="ECO:0000256" key="9">
    <source>
        <dbReference type="SAM" id="Phobius"/>
    </source>
</evidence>
<dbReference type="EMBL" id="CP001807">
    <property type="protein sequence ID" value="ACY47606.1"/>
    <property type="molecule type" value="Genomic_DNA"/>
</dbReference>
<accession>D0MG50</accession>
<keyword evidence="7 9" id="KW-0472">Membrane</keyword>
<feature type="transmembrane region" description="Helical" evidence="9">
    <location>
        <begin position="220"/>
        <end position="241"/>
    </location>
</feature>
<feature type="transmembrane region" description="Helical" evidence="9">
    <location>
        <begin position="21"/>
        <end position="42"/>
    </location>
</feature>
<evidence type="ECO:0000256" key="2">
    <source>
        <dbReference type="ARBA" id="ARBA00009773"/>
    </source>
</evidence>
<keyword evidence="5 9" id="KW-0812">Transmembrane</keyword>
<evidence type="ECO:0000256" key="8">
    <source>
        <dbReference type="SAM" id="MobiDB-lite"/>
    </source>
</evidence>
<dbReference type="GO" id="GO:0005886">
    <property type="term" value="C:plasma membrane"/>
    <property type="evidence" value="ECO:0007669"/>
    <property type="project" value="UniProtKB-SubCell"/>
</dbReference>
<feature type="transmembrane region" description="Helical" evidence="9">
    <location>
        <begin position="48"/>
        <end position="65"/>
    </location>
</feature>
<keyword evidence="6 9" id="KW-1133">Transmembrane helix</keyword>
<evidence type="ECO:0008006" key="12">
    <source>
        <dbReference type="Google" id="ProtNLM"/>
    </source>
</evidence>
<evidence type="ECO:0000313" key="10">
    <source>
        <dbReference type="EMBL" id="ACY47606.1"/>
    </source>
</evidence>
<evidence type="ECO:0000256" key="6">
    <source>
        <dbReference type="ARBA" id="ARBA00022989"/>
    </source>
</evidence>
<feature type="transmembrane region" description="Helical" evidence="9">
    <location>
        <begin position="342"/>
        <end position="364"/>
    </location>
</feature>
<evidence type="ECO:0000256" key="4">
    <source>
        <dbReference type="ARBA" id="ARBA00022475"/>
    </source>
</evidence>
<dbReference type="AlphaFoldDB" id="D0MG50"/>
<reference evidence="10 11" key="1">
    <citation type="journal article" date="2009" name="Stand. Genomic Sci.">
        <title>Complete genome sequence of Rhodothermus marinus type strain (R-10).</title>
        <authorList>
            <person name="Nolan M."/>
            <person name="Tindall B.J."/>
            <person name="Pomrenke H."/>
            <person name="Lapidus A."/>
            <person name="Copeland A."/>
            <person name="Glavina Del Rio T."/>
            <person name="Lucas S."/>
            <person name="Chen F."/>
            <person name="Tice H."/>
            <person name="Cheng J.F."/>
            <person name="Saunders E."/>
            <person name="Han C."/>
            <person name="Bruce D."/>
            <person name="Goodwin L."/>
            <person name="Chain P."/>
            <person name="Pitluck S."/>
            <person name="Ovchinikova G."/>
            <person name="Pati A."/>
            <person name="Ivanova N."/>
            <person name="Mavromatis K."/>
            <person name="Chen A."/>
            <person name="Palaniappan K."/>
            <person name="Land M."/>
            <person name="Hauser L."/>
            <person name="Chang Y.J."/>
            <person name="Jeffries C.D."/>
            <person name="Brettin T."/>
            <person name="Goker M."/>
            <person name="Bristow J."/>
            <person name="Eisen J.A."/>
            <person name="Markowitz V."/>
            <person name="Hugenholtz P."/>
            <person name="Kyrpides N.C."/>
            <person name="Klenk H.P."/>
            <person name="Detter J.C."/>
        </authorList>
    </citation>
    <scope>NUCLEOTIDE SEQUENCE [LARGE SCALE GENOMIC DNA]</scope>
    <source>
        <strain evidence="11">ATCC 43812 / DSM 4252 / R-10</strain>
    </source>
</reference>
<dbReference type="Proteomes" id="UP000002221">
    <property type="component" value="Chromosome"/>
</dbReference>
<sequence length="429" mass="47151">MDVEHRNMTPPKFTPNDLEEPRLGPFETLLLGGGLALFLALLYEMREFLSPPLIAIAATILLWPLRRYRSVRALLLSGGFLLLFWLLSQLRVVLIPFVVAYLLAYLSNPLVDLLERRLHVPRWVSALTVTVLVVGALAAILLLLIPTIVGQLVELIRQMLNSVGELRRWLYENPLLDRLEEVLPIDRQALIQQFTTFLQQQLNALTQSLPDALATVAQSIGSLLGALTVLAILPMLIFYTLKDYPKLRDALIGLFPKHNGRRDYLMYAGTVVGNYLRGQLLISLIAAFNVSVALLIFDVPFGLLIGLLAGLLNLIPNLGAVLTNIIALLIALLFGDPPLLDAVIVTGVLLGQGLLEASVLSPHILSHQVGLHPVLILLSLFVFGYFLGAFGLLIAVPTTAILVGFYQSYREAREKLAGATTPESTDVTE</sequence>
<protein>
    <recommendedName>
        <fullName evidence="12">AI-2E family transporter</fullName>
    </recommendedName>
</protein>
<feature type="transmembrane region" description="Helical" evidence="9">
    <location>
        <begin position="314"/>
        <end position="335"/>
    </location>
</feature>
<evidence type="ECO:0000256" key="7">
    <source>
        <dbReference type="ARBA" id="ARBA00023136"/>
    </source>
</evidence>
<feature type="region of interest" description="Disordered" evidence="8">
    <location>
        <begin position="1"/>
        <end position="20"/>
    </location>
</feature>
<feature type="transmembrane region" description="Helical" evidence="9">
    <location>
        <begin position="376"/>
        <end position="406"/>
    </location>
</feature>
<dbReference type="Pfam" id="PF01594">
    <property type="entry name" value="AI-2E_transport"/>
    <property type="match status" value="1"/>
</dbReference>
<dbReference type="KEGG" id="rmr:Rmar_0708"/>
<feature type="transmembrane region" description="Helical" evidence="9">
    <location>
        <begin position="70"/>
        <end position="87"/>
    </location>
</feature>
<dbReference type="RefSeq" id="WP_012843218.1">
    <property type="nucleotide sequence ID" value="NC_013501.1"/>
</dbReference>
<feature type="transmembrane region" description="Helical" evidence="9">
    <location>
        <begin position="93"/>
        <end position="111"/>
    </location>
</feature>
<keyword evidence="3" id="KW-0813">Transport</keyword>
<name>D0MG50_RHOM4</name>
<dbReference type="STRING" id="518766.Rmar_0708"/>
<keyword evidence="11" id="KW-1185">Reference proteome</keyword>
<evidence type="ECO:0000256" key="1">
    <source>
        <dbReference type="ARBA" id="ARBA00004651"/>
    </source>
</evidence>
<dbReference type="OrthoDB" id="1493255at2"/>
<organism evidence="10 11">
    <name type="scientific">Rhodothermus marinus (strain ATCC 43812 / DSM 4252 / R-10)</name>
    <name type="common">Rhodothermus obamensis</name>
    <dbReference type="NCBI Taxonomy" id="518766"/>
    <lineage>
        <taxon>Bacteria</taxon>
        <taxon>Pseudomonadati</taxon>
        <taxon>Rhodothermota</taxon>
        <taxon>Rhodothermia</taxon>
        <taxon>Rhodothermales</taxon>
        <taxon>Rhodothermaceae</taxon>
        <taxon>Rhodothermus</taxon>
    </lineage>
</organism>
<feature type="transmembrane region" description="Helical" evidence="9">
    <location>
        <begin position="123"/>
        <end position="149"/>
    </location>
</feature>
<comment type="similarity">
    <text evidence="2">Belongs to the autoinducer-2 exporter (AI-2E) (TC 2.A.86) family.</text>
</comment>